<keyword evidence="2" id="KW-1185">Reference proteome</keyword>
<sequence length="166" mass="18804">MPRPMLSEHGFSSCQLVPPIQVLQLRATLDANISIHCGDLIQESKLVEFHIAIVLLRYINTSGNHDFILSVRGLRNKVKEACWLQGIEQQLIARNYGEDGEARQLFNQAKDADIIFLDEGNFLFRLGNTTLLSPFTSSLGDWRFQHCPQEGHHFIIEGGTHPVIMH</sequence>
<dbReference type="SUPFAM" id="SSF56300">
    <property type="entry name" value="Metallo-dependent phosphatases"/>
    <property type="match status" value="1"/>
</dbReference>
<dbReference type="EMBL" id="VFLP01000002">
    <property type="protein sequence ID" value="TRX98508.1"/>
    <property type="molecule type" value="Genomic_DNA"/>
</dbReference>
<comment type="caution">
    <text evidence="1">The sequence shown here is derived from an EMBL/GenBank/DDBJ whole genome shotgun (WGS) entry which is preliminary data.</text>
</comment>
<evidence type="ECO:0000313" key="1">
    <source>
        <dbReference type="EMBL" id="TRX98508.1"/>
    </source>
</evidence>
<name>A0A553IE65_9PEZI</name>
<dbReference type="AlphaFoldDB" id="A0A553IE65"/>
<dbReference type="Proteomes" id="UP000319160">
    <property type="component" value="Unassembled WGS sequence"/>
</dbReference>
<gene>
    <name evidence="1" type="ORF">FHL15_000582</name>
</gene>
<dbReference type="Gene3D" id="3.60.21.10">
    <property type="match status" value="1"/>
</dbReference>
<evidence type="ECO:0000313" key="2">
    <source>
        <dbReference type="Proteomes" id="UP000319160"/>
    </source>
</evidence>
<organism evidence="1 2">
    <name type="scientific">Xylaria flabelliformis</name>
    <dbReference type="NCBI Taxonomy" id="2512241"/>
    <lineage>
        <taxon>Eukaryota</taxon>
        <taxon>Fungi</taxon>
        <taxon>Dikarya</taxon>
        <taxon>Ascomycota</taxon>
        <taxon>Pezizomycotina</taxon>
        <taxon>Sordariomycetes</taxon>
        <taxon>Xylariomycetidae</taxon>
        <taxon>Xylariales</taxon>
        <taxon>Xylariaceae</taxon>
        <taxon>Xylaria</taxon>
    </lineage>
</organism>
<protein>
    <submittedName>
        <fullName evidence="1">Uncharacterized protein</fullName>
    </submittedName>
</protein>
<reference evidence="2" key="1">
    <citation type="submission" date="2019-06" db="EMBL/GenBank/DDBJ databases">
        <title>Draft genome sequence of the griseofulvin-producing fungus Xylaria cubensis strain G536.</title>
        <authorList>
            <person name="Mead M.E."/>
            <person name="Raja H.A."/>
            <person name="Steenwyk J.L."/>
            <person name="Knowles S.L."/>
            <person name="Oberlies N.H."/>
            <person name="Rokas A."/>
        </authorList>
    </citation>
    <scope>NUCLEOTIDE SEQUENCE [LARGE SCALE GENOMIC DNA]</scope>
    <source>
        <strain evidence="2">G536</strain>
    </source>
</reference>
<dbReference type="InterPro" id="IPR029052">
    <property type="entry name" value="Metallo-depent_PP-like"/>
</dbReference>
<dbReference type="OrthoDB" id="630188at2759"/>
<proteinExistence type="predicted"/>
<accession>A0A553IE65</accession>